<protein>
    <recommendedName>
        <fullName evidence="13 14">Crossover junction endodeoxyribonuclease RuvC</fullName>
        <ecNumber evidence="13 14">3.1.21.10</ecNumber>
    </recommendedName>
    <alternativeName>
        <fullName evidence="13">Holliday junction nuclease RuvC</fullName>
    </alternativeName>
    <alternativeName>
        <fullName evidence="13">Holliday junction resolvase RuvC</fullName>
    </alternativeName>
</protein>
<reference evidence="15 16" key="1">
    <citation type="journal article" date="2018" name="Nat. Biotechnol.">
        <title>A standardized bacterial taxonomy based on genome phylogeny substantially revises the tree of life.</title>
        <authorList>
            <person name="Parks D.H."/>
            <person name="Chuvochina M."/>
            <person name="Waite D.W."/>
            <person name="Rinke C."/>
            <person name="Skarshewski A."/>
            <person name="Chaumeil P.A."/>
            <person name="Hugenholtz P."/>
        </authorList>
    </citation>
    <scope>NUCLEOTIDE SEQUENCE [LARGE SCALE GENOMIC DNA]</scope>
    <source>
        <strain evidence="15">UBA8672</strain>
    </source>
</reference>
<keyword evidence="9 13" id="KW-0238">DNA-binding</keyword>
<dbReference type="FunFam" id="3.30.420.10:FF:000002">
    <property type="entry name" value="Crossover junction endodeoxyribonuclease RuvC"/>
    <property type="match status" value="1"/>
</dbReference>
<feature type="active site" evidence="13">
    <location>
        <position position="141"/>
    </location>
</feature>
<keyword evidence="7 13" id="KW-0378">Hydrolase</keyword>
<keyword evidence="3 13" id="KW-0540">Nuclease</keyword>
<dbReference type="PRINTS" id="PR00696">
    <property type="entry name" value="RSOLVASERUVC"/>
</dbReference>
<keyword evidence="11 13" id="KW-0234">DNA repair</keyword>
<dbReference type="GO" id="GO:0005737">
    <property type="term" value="C:cytoplasm"/>
    <property type="evidence" value="ECO:0007669"/>
    <property type="project" value="UniProtKB-SubCell"/>
</dbReference>
<dbReference type="NCBIfam" id="TIGR00228">
    <property type="entry name" value="ruvC"/>
    <property type="match status" value="1"/>
</dbReference>
<keyword evidence="10 13" id="KW-0233">DNA recombination</keyword>
<comment type="subcellular location">
    <subcellularLocation>
        <location evidence="13">Cytoplasm</location>
    </subcellularLocation>
</comment>
<evidence type="ECO:0000313" key="16">
    <source>
        <dbReference type="Proteomes" id="UP000262325"/>
    </source>
</evidence>
<dbReference type="GO" id="GO:0048476">
    <property type="term" value="C:Holliday junction resolvase complex"/>
    <property type="evidence" value="ECO:0007669"/>
    <property type="project" value="UniProtKB-UniRule"/>
</dbReference>
<keyword evidence="5 13" id="KW-0255">Endonuclease</keyword>
<evidence type="ECO:0000256" key="6">
    <source>
        <dbReference type="ARBA" id="ARBA00022763"/>
    </source>
</evidence>
<gene>
    <name evidence="13" type="primary">ruvC</name>
    <name evidence="15" type="ORF">DHM44_05170</name>
</gene>
<feature type="active site" evidence="13">
    <location>
        <position position="67"/>
    </location>
</feature>
<keyword evidence="2 13" id="KW-0963">Cytoplasm</keyword>
<dbReference type="Pfam" id="PF02075">
    <property type="entry name" value="RuvC"/>
    <property type="match status" value="1"/>
</dbReference>
<evidence type="ECO:0000256" key="14">
    <source>
        <dbReference type="NCBIfam" id="TIGR00228"/>
    </source>
</evidence>
<dbReference type="InterPro" id="IPR002176">
    <property type="entry name" value="X-over_junc_endoDNase_RuvC"/>
</dbReference>
<comment type="catalytic activity">
    <reaction evidence="12 13">
        <text>Endonucleolytic cleavage at a junction such as a reciprocal single-stranded crossover between two homologous DNA duplexes (Holliday junction).</text>
        <dbReference type="EC" id="3.1.21.10"/>
    </reaction>
</comment>
<evidence type="ECO:0000256" key="12">
    <source>
        <dbReference type="ARBA" id="ARBA00029354"/>
    </source>
</evidence>
<dbReference type="CDD" id="cd16962">
    <property type="entry name" value="RuvC"/>
    <property type="match status" value="1"/>
</dbReference>
<dbReference type="InterPro" id="IPR012337">
    <property type="entry name" value="RNaseH-like_sf"/>
</dbReference>
<comment type="similarity">
    <text evidence="1 13">Belongs to the RuvC family.</text>
</comment>
<comment type="cofactor">
    <cofactor evidence="13">
        <name>Mg(2+)</name>
        <dbReference type="ChEBI" id="CHEBI:18420"/>
    </cofactor>
    <text evidence="13">Binds 2 Mg(2+) ion per subunit.</text>
</comment>
<dbReference type="GO" id="GO:0008821">
    <property type="term" value="F:crossover junction DNA endonuclease activity"/>
    <property type="evidence" value="ECO:0007669"/>
    <property type="project" value="UniProtKB-UniRule"/>
</dbReference>
<evidence type="ECO:0000256" key="2">
    <source>
        <dbReference type="ARBA" id="ARBA00022490"/>
    </source>
</evidence>
<name>A0A3D5QBE3_FLESI</name>
<evidence type="ECO:0000256" key="11">
    <source>
        <dbReference type="ARBA" id="ARBA00023204"/>
    </source>
</evidence>
<sequence>MIIFGIDPGLNNTGVGILDVYEKKISYNTHCVIKTNAKNSLPERLKTICSSLQNLYTEYKPEYAAVEDIFYSVNVKSAILLGQTRGAIIATLLGCNVEMFEFTALQIKKSVVGYGKADKHQVKKLVELHLGKTFDKKIPLDATDALACGICLGLSLTGKYNVL</sequence>
<keyword evidence="8 13" id="KW-0460">Magnesium</keyword>
<keyword evidence="6 13" id="KW-0227">DNA damage</keyword>
<comment type="subunit">
    <text evidence="13">Homodimer which binds Holliday junction (HJ) DNA. The HJ becomes 2-fold symmetrical on binding to RuvC with unstacked arms; it has a different conformation from HJ DNA in complex with RuvA. In the full resolvosome a probable DNA-RuvA(4)-RuvB(12)-RuvC(2) complex forms which resolves the HJ.</text>
</comment>
<dbReference type="HAMAP" id="MF_00034">
    <property type="entry name" value="RuvC"/>
    <property type="match status" value="1"/>
</dbReference>
<proteinExistence type="inferred from homology"/>
<dbReference type="Gene3D" id="3.30.420.10">
    <property type="entry name" value="Ribonuclease H-like superfamily/Ribonuclease H"/>
    <property type="match status" value="1"/>
</dbReference>
<evidence type="ECO:0000313" key="15">
    <source>
        <dbReference type="EMBL" id="HCW93053.1"/>
    </source>
</evidence>
<evidence type="ECO:0000256" key="10">
    <source>
        <dbReference type="ARBA" id="ARBA00023172"/>
    </source>
</evidence>
<evidence type="ECO:0000256" key="7">
    <source>
        <dbReference type="ARBA" id="ARBA00022801"/>
    </source>
</evidence>
<evidence type="ECO:0000256" key="3">
    <source>
        <dbReference type="ARBA" id="ARBA00022722"/>
    </source>
</evidence>
<evidence type="ECO:0000256" key="9">
    <source>
        <dbReference type="ARBA" id="ARBA00023125"/>
    </source>
</evidence>
<feature type="active site" evidence="13">
    <location>
        <position position="7"/>
    </location>
</feature>
<evidence type="ECO:0000256" key="4">
    <source>
        <dbReference type="ARBA" id="ARBA00022723"/>
    </source>
</evidence>
<dbReference type="GO" id="GO:0006310">
    <property type="term" value="P:DNA recombination"/>
    <property type="evidence" value="ECO:0007669"/>
    <property type="project" value="UniProtKB-UniRule"/>
</dbReference>
<evidence type="ECO:0000256" key="1">
    <source>
        <dbReference type="ARBA" id="ARBA00009518"/>
    </source>
</evidence>
<dbReference type="PANTHER" id="PTHR30194">
    <property type="entry name" value="CROSSOVER JUNCTION ENDODEOXYRIBONUCLEASE RUVC"/>
    <property type="match status" value="1"/>
</dbReference>
<dbReference type="EMBL" id="DPPF01000104">
    <property type="protein sequence ID" value="HCW93053.1"/>
    <property type="molecule type" value="Genomic_DNA"/>
</dbReference>
<organism evidence="15 16">
    <name type="scientific">Flexistipes sinusarabici</name>
    <dbReference type="NCBI Taxonomy" id="2352"/>
    <lineage>
        <taxon>Bacteria</taxon>
        <taxon>Pseudomonadati</taxon>
        <taxon>Deferribacterota</taxon>
        <taxon>Deferribacteres</taxon>
        <taxon>Deferribacterales</taxon>
        <taxon>Flexistipitaceae</taxon>
        <taxon>Flexistipes</taxon>
    </lineage>
</organism>
<comment type="caution">
    <text evidence="15">The sequence shown here is derived from an EMBL/GenBank/DDBJ whole genome shotgun (WGS) entry which is preliminary data.</text>
</comment>
<dbReference type="Proteomes" id="UP000262325">
    <property type="component" value="Unassembled WGS sequence"/>
</dbReference>
<accession>A0A3D5QBE3</accession>
<dbReference type="PANTHER" id="PTHR30194:SF3">
    <property type="entry name" value="CROSSOVER JUNCTION ENDODEOXYRIBONUCLEASE RUVC"/>
    <property type="match status" value="1"/>
</dbReference>
<dbReference type="SUPFAM" id="SSF53098">
    <property type="entry name" value="Ribonuclease H-like"/>
    <property type="match status" value="1"/>
</dbReference>
<dbReference type="EC" id="3.1.21.10" evidence="13 14"/>
<feature type="binding site" evidence="13">
    <location>
        <position position="141"/>
    </location>
    <ligand>
        <name>Mg(2+)</name>
        <dbReference type="ChEBI" id="CHEBI:18420"/>
        <label>1</label>
    </ligand>
</feature>
<dbReference type="RefSeq" id="WP_013886794.1">
    <property type="nucleotide sequence ID" value="NZ_JAAZVV010000039.1"/>
</dbReference>
<dbReference type="AlphaFoldDB" id="A0A3D5QBE3"/>
<dbReference type="GO" id="GO:0006281">
    <property type="term" value="P:DNA repair"/>
    <property type="evidence" value="ECO:0007669"/>
    <property type="project" value="UniProtKB-UniRule"/>
</dbReference>
<keyword evidence="4 13" id="KW-0479">Metal-binding</keyword>
<dbReference type="OMA" id="AICHIWR"/>
<feature type="binding site" evidence="13">
    <location>
        <position position="67"/>
    </location>
    <ligand>
        <name>Mg(2+)</name>
        <dbReference type="ChEBI" id="CHEBI:18420"/>
        <label>2</label>
    </ligand>
</feature>
<dbReference type="GO" id="GO:0000287">
    <property type="term" value="F:magnesium ion binding"/>
    <property type="evidence" value="ECO:0007669"/>
    <property type="project" value="UniProtKB-UniRule"/>
</dbReference>
<evidence type="ECO:0000256" key="5">
    <source>
        <dbReference type="ARBA" id="ARBA00022759"/>
    </source>
</evidence>
<comment type="function">
    <text evidence="13">The RuvA-RuvB-RuvC complex processes Holliday junction (HJ) DNA during genetic recombination and DNA repair. Endonuclease that resolves HJ intermediates. Cleaves cruciform DNA by making single-stranded nicks across the HJ at symmetrical positions within the homologous arms, yielding a 5'-phosphate and a 3'-hydroxyl group; requires a central core of homology in the junction. The consensus cleavage sequence is 5'-(A/T)TT(C/G)-3'. Cleavage occurs on the 3'-side of the TT dinucleotide at the point of strand exchange. HJ branch migration catalyzed by RuvA-RuvB allows RuvC to scan DNA until it finds its consensus sequence, where it cleaves and resolves the cruciform DNA.</text>
</comment>
<dbReference type="InterPro" id="IPR036397">
    <property type="entry name" value="RNaseH_sf"/>
</dbReference>
<evidence type="ECO:0000256" key="13">
    <source>
        <dbReference type="HAMAP-Rule" id="MF_00034"/>
    </source>
</evidence>
<feature type="binding site" evidence="13">
    <location>
        <position position="7"/>
    </location>
    <ligand>
        <name>Mg(2+)</name>
        <dbReference type="ChEBI" id="CHEBI:18420"/>
        <label>1</label>
    </ligand>
</feature>
<dbReference type="GO" id="GO:0003677">
    <property type="term" value="F:DNA binding"/>
    <property type="evidence" value="ECO:0007669"/>
    <property type="project" value="UniProtKB-KW"/>
</dbReference>
<evidence type="ECO:0000256" key="8">
    <source>
        <dbReference type="ARBA" id="ARBA00022842"/>
    </source>
</evidence>